<accession>A0A078MMY2</accession>
<gene>
    <name evidence="2" type="ORF">BN1051_00955</name>
</gene>
<feature type="region of interest" description="Disordered" evidence="1">
    <location>
        <begin position="32"/>
        <end position="51"/>
    </location>
</feature>
<dbReference type="AlphaFoldDB" id="A0A078MMY2"/>
<organism evidence="2">
    <name type="scientific">Arthrobacter saudimassiliensis</name>
    <dbReference type="NCBI Taxonomy" id="1461584"/>
    <lineage>
        <taxon>Bacteria</taxon>
        <taxon>Bacillati</taxon>
        <taxon>Actinomycetota</taxon>
        <taxon>Actinomycetes</taxon>
        <taxon>Micrococcales</taxon>
        <taxon>Micrococcaceae</taxon>
        <taxon>Arthrobacter</taxon>
    </lineage>
</organism>
<proteinExistence type="predicted"/>
<name>A0A078MMY2_9MICC</name>
<sequence length="51" mass="5086">MMIATLWVVLALAVAAVLGWPLTLLVLRLARGGGPAPPRPGARGSGGRPGA</sequence>
<evidence type="ECO:0000313" key="2">
    <source>
        <dbReference type="EMBL" id="CEA07635.1"/>
    </source>
</evidence>
<evidence type="ECO:0000256" key="1">
    <source>
        <dbReference type="SAM" id="MobiDB-lite"/>
    </source>
</evidence>
<dbReference type="PATRIC" id="fig|1461584.3.peg.947"/>
<protein>
    <submittedName>
        <fullName evidence="2">Uncharacterized protein</fullName>
    </submittedName>
</protein>
<dbReference type="EMBL" id="LN483070">
    <property type="protein sequence ID" value="CEA07635.1"/>
    <property type="molecule type" value="Genomic_DNA"/>
</dbReference>
<reference evidence="2" key="1">
    <citation type="submission" date="2014-07" db="EMBL/GenBank/DDBJ databases">
        <authorList>
            <person name="Urmite Genomes Urmite Genomes"/>
        </authorList>
    </citation>
    <scope>NUCLEOTIDE SEQUENCE</scope>
    <source>
        <strain evidence="2">11W110_air</strain>
    </source>
</reference>